<accession>A0A1H8VAM0</accession>
<dbReference type="EMBL" id="FODT01000008">
    <property type="protein sequence ID" value="SEP12287.1"/>
    <property type="molecule type" value="Genomic_DNA"/>
</dbReference>
<dbReference type="Proteomes" id="UP000199615">
    <property type="component" value="Unassembled WGS sequence"/>
</dbReference>
<proteinExistence type="predicted"/>
<evidence type="ECO:0000313" key="2">
    <source>
        <dbReference type="Proteomes" id="UP000199615"/>
    </source>
</evidence>
<gene>
    <name evidence="1" type="ORF">SAMN05444123_108154</name>
</gene>
<reference evidence="2" key="1">
    <citation type="submission" date="2016-10" db="EMBL/GenBank/DDBJ databases">
        <authorList>
            <person name="Varghese N."/>
            <person name="Submissions S."/>
        </authorList>
    </citation>
    <scope>NUCLEOTIDE SEQUENCE [LARGE SCALE GENOMIC DNA]</scope>
    <source>
        <strain evidence="2">DSM 123</strain>
    </source>
</reference>
<dbReference type="AlphaFoldDB" id="A0A1H8VAM0"/>
<dbReference type="RefSeq" id="WP_092685237.1">
    <property type="nucleotide sequence ID" value="NZ_FODT01000008.1"/>
</dbReference>
<name>A0A1H8VAM0_9BRAD</name>
<dbReference type="OrthoDB" id="9887195at2"/>
<keyword evidence="2" id="KW-1185">Reference proteome</keyword>
<evidence type="ECO:0000313" key="1">
    <source>
        <dbReference type="EMBL" id="SEP12287.1"/>
    </source>
</evidence>
<protein>
    <submittedName>
        <fullName evidence="1">Uncharacterized protein</fullName>
    </submittedName>
</protein>
<organism evidence="1 2">
    <name type="scientific">Rhodopseudomonas pseudopalustris</name>
    <dbReference type="NCBI Taxonomy" id="1513892"/>
    <lineage>
        <taxon>Bacteria</taxon>
        <taxon>Pseudomonadati</taxon>
        <taxon>Pseudomonadota</taxon>
        <taxon>Alphaproteobacteria</taxon>
        <taxon>Hyphomicrobiales</taxon>
        <taxon>Nitrobacteraceae</taxon>
        <taxon>Rhodopseudomonas</taxon>
    </lineage>
</organism>
<sequence length="60" mass="6510">MLTRDCETLARNVDDPALGKKPDPWRVIGKYAVALGEANGNLDATRACQAGQRERLAKGK</sequence>